<dbReference type="GO" id="GO:0001653">
    <property type="term" value="F:peptide receptor activity"/>
    <property type="evidence" value="ECO:0007669"/>
    <property type="project" value="TreeGrafter"/>
</dbReference>
<keyword evidence="8" id="KW-0808">Transferase</keyword>
<comment type="catalytic activity">
    <reaction evidence="2">
        <text>ATP = 3',5'-cyclic AMP + diphosphate</text>
        <dbReference type="Rhea" id="RHEA:15389"/>
        <dbReference type="ChEBI" id="CHEBI:30616"/>
        <dbReference type="ChEBI" id="CHEBI:33019"/>
        <dbReference type="ChEBI" id="CHEBI:58165"/>
        <dbReference type="EC" id="4.6.1.1"/>
    </reaction>
</comment>
<keyword evidence="15" id="KW-1133">Transmembrane helix</keyword>
<protein>
    <recommendedName>
        <fullName evidence="6">Adenylate cyclase</fullName>
        <ecNumber evidence="5">2.7.13.3</ecNumber>
        <ecNumber evidence="4">4.6.1.1</ecNumber>
    </recommendedName>
    <alternativeName>
        <fullName evidence="20">ATP pyrophosphate-lyase</fullName>
    </alternativeName>
    <alternativeName>
        <fullName evidence="21">Adenylyl cyclase</fullName>
    </alternativeName>
</protein>
<gene>
    <name evidence="27" type="ORF">WN50_29575</name>
</gene>
<dbReference type="OrthoDB" id="456159at2"/>
<feature type="domain" description="Response regulatory" evidence="25">
    <location>
        <begin position="9"/>
        <end position="125"/>
    </location>
</feature>
<comment type="catalytic activity">
    <reaction evidence="1">
        <text>ATP + protein L-histidine = ADP + protein N-phospho-L-histidine.</text>
        <dbReference type="EC" id="2.7.13.3"/>
    </reaction>
</comment>
<proteinExistence type="inferred from homology"/>
<dbReference type="FunFam" id="3.40.50.2300:FF:000121">
    <property type="entry name" value="Sensor histidine kinase RcsC"/>
    <property type="match status" value="1"/>
</dbReference>
<dbReference type="GO" id="GO:0006171">
    <property type="term" value="P:cAMP biosynthetic process"/>
    <property type="evidence" value="ECO:0007669"/>
    <property type="project" value="UniProtKB-KW"/>
</dbReference>
<dbReference type="PANTHER" id="PTHR11920:SF335">
    <property type="entry name" value="GUANYLATE CYCLASE"/>
    <property type="match status" value="1"/>
</dbReference>
<sequence>MNAYPESSLVLIVDDNEVNRDLLARRIKREGCRVILATNGFEALEMMRSQPLDLVLLDIMMPQMNGYQVLEALKADQSLRYIPVIMISAVNDIESVVRCIELGAEDYLSKPFNPVLLRARINACLEKKRLRDQERAYLKKLAAEQEKSEQLLLNILPKAIAERLKRGESTIADSFDDVTVLFGDIANFTKLSADLSPAELVEILNRIFSRFDELADKYHLEKIKTLGDAYMVVGGLPTPQADHVEAIAEMALDMQQIIGQFSLKEGEPLQMRIGINTGPVEAGVIGMKKFTYDLWGDTVNTANRMESHGISGKIQVTATTYERLKEKYLLEERGTITVKGKGEMLTYFLTGRKDRE</sequence>
<dbReference type="GO" id="GO:0000160">
    <property type="term" value="P:phosphorelay signal transduction system"/>
    <property type="evidence" value="ECO:0007669"/>
    <property type="project" value="UniProtKB-KW"/>
</dbReference>
<dbReference type="GO" id="GO:0004383">
    <property type="term" value="F:guanylate cyclase activity"/>
    <property type="evidence" value="ECO:0007669"/>
    <property type="project" value="TreeGrafter"/>
</dbReference>
<organism evidence="27 28">
    <name type="scientific">Limnoraphis robusta CS-951</name>
    <dbReference type="NCBI Taxonomy" id="1637645"/>
    <lineage>
        <taxon>Bacteria</taxon>
        <taxon>Bacillati</taxon>
        <taxon>Cyanobacteriota</taxon>
        <taxon>Cyanophyceae</taxon>
        <taxon>Oscillatoriophycideae</taxon>
        <taxon>Oscillatoriales</taxon>
        <taxon>Sirenicapillariaceae</taxon>
        <taxon>Limnoraphis</taxon>
    </lineage>
</organism>
<evidence type="ECO:0000256" key="13">
    <source>
        <dbReference type="ARBA" id="ARBA00022840"/>
    </source>
</evidence>
<dbReference type="EC" id="4.6.1.1" evidence="4"/>
<dbReference type="Pfam" id="PF00211">
    <property type="entry name" value="Guanylate_cyc"/>
    <property type="match status" value="1"/>
</dbReference>
<evidence type="ECO:0000256" key="20">
    <source>
        <dbReference type="ARBA" id="ARBA00032597"/>
    </source>
</evidence>
<evidence type="ECO:0000256" key="21">
    <source>
        <dbReference type="ARBA" id="ARBA00032637"/>
    </source>
</evidence>
<dbReference type="Pfam" id="PF00072">
    <property type="entry name" value="Response_reg"/>
    <property type="match status" value="1"/>
</dbReference>
<keyword evidence="19 24" id="KW-0456">Lyase</keyword>
<evidence type="ECO:0000256" key="15">
    <source>
        <dbReference type="ARBA" id="ARBA00022989"/>
    </source>
</evidence>
<accession>A0A0F5Y7R9</accession>
<dbReference type="SUPFAM" id="SSF52172">
    <property type="entry name" value="CheY-like"/>
    <property type="match status" value="1"/>
</dbReference>
<dbReference type="PROSITE" id="PS50110">
    <property type="entry name" value="RESPONSE_REGULATORY"/>
    <property type="match status" value="1"/>
</dbReference>
<dbReference type="PROSITE" id="PS00452">
    <property type="entry name" value="GUANYLATE_CYCLASE_1"/>
    <property type="match status" value="1"/>
</dbReference>
<dbReference type="InterPro" id="IPR011006">
    <property type="entry name" value="CheY-like_superfamily"/>
</dbReference>
<keyword evidence="14" id="KW-0460">Magnesium</keyword>
<dbReference type="CDD" id="cd07302">
    <property type="entry name" value="CHD"/>
    <property type="match status" value="1"/>
</dbReference>
<evidence type="ECO:0000256" key="23">
    <source>
        <dbReference type="PROSITE-ProRule" id="PRU00169"/>
    </source>
</evidence>
<dbReference type="PATRIC" id="fig|1637645.4.peg.5349"/>
<dbReference type="GO" id="GO:0004016">
    <property type="term" value="F:adenylate cyclase activity"/>
    <property type="evidence" value="ECO:0007669"/>
    <property type="project" value="UniProtKB-EC"/>
</dbReference>
<evidence type="ECO:0000256" key="18">
    <source>
        <dbReference type="ARBA" id="ARBA00023136"/>
    </source>
</evidence>
<keyword evidence="9" id="KW-0812">Transmembrane</keyword>
<dbReference type="GO" id="GO:0046872">
    <property type="term" value="F:metal ion binding"/>
    <property type="evidence" value="ECO:0007669"/>
    <property type="project" value="UniProtKB-KW"/>
</dbReference>
<dbReference type="Gene3D" id="3.40.50.2300">
    <property type="match status" value="1"/>
</dbReference>
<keyword evidence="10" id="KW-0479">Metal-binding</keyword>
<name>A0A0F5Y7R9_9CYAN</name>
<comment type="caution">
    <text evidence="27">The sequence shown here is derived from an EMBL/GenBank/DDBJ whole genome shotgun (WGS) entry which is preliminary data.</text>
</comment>
<evidence type="ECO:0000313" key="28">
    <source>
        <dbReference type="Proteomes" id="UP000033607"/>
    </source>
</evidence>
<reference evidence="27 28" key="1">
    <citation type="submission" date="2015-06" db="EMBL/GenBank/DDBJ databases">
        <title>Draft genome assembly of filamentous brackish cyanobacterium Limnoraphis robusta strain CS-951.</title>
        <authorList>
            <person name="Willis A."/>
            <person name="Parks M."/>
            <person name="Burford M.A."/>
        </authorList>
    </citation>
    <scope>NUCLEOTIDE SEQUENCE [LARGE SCALE GENOMIC DNA]</scope>
    <source>
        <strain evidence="27 28">CS-951</strain>
    </source>
</reference>
<comment type="subunit">
    <text evidence="22">Homodimer. Can also exist as monomer.</text>
</comment>
<dbReference type="GO" id="GO:0005524">
    <property type="term" value="F:ATP binding"/>
    <property type="evidence" value="ECO:0007669"/>
    <property type="project" value="UniProtKB-KW"/>
</dbReference>
<dbReference type="InterPro" id="IPR029787">
    <property type="entry name" value="Nucleotide_cyclase"/>
</dbReference>
<dbReference type="InterPro" id="IPR001054">
    <property type="entry name" value="A/G_cyclase"/>
</dbReference>
<evidence type="ECO:0000256" key="12">
    <source>
        <dbReference type="ARBA" id="ARBA00022777"/>
    </source>
</evidence>
<keyword evidence="18" id="KW-0472">Membrane</keyword>
<dbReference type="GO" id="GO:0007168">
    <property type="term" value="P:receptor guanylyl cyclase signaling pathway"/>
    <property type="evidence" value="ECO:0007669"/>
    <property type="project" value="TreeGrafter"/>
</dbReference>
<evidence type="ECO:0000256" key="22">
    <source>
        <dbReference type="ARBA" id="ARBA00064436"/>
    </source>
</evidence>
<keyword evidence="11" id="KW-0547">Nucleotide-binding</keyword>
<keyword evidence="7 23" id="KW-0597">Phosphoprotein</keyword>
<comment type="similarity">
    <text evidence="24">Belongs to the adenylyl cyclase class-4/guanylyl cyclase family.</text>
</comment>
<dbReference type="AlphaFoldDB" id="A0A0F5Y7R9"/>
<keyword evidence="17" id="KW-0902">Two-component regulatory system</keyword>
<keyword evidence="16" id="KW-0115">cAMP biosynthesis</keyword>
<evidence type="ECO:0000256" key="11">
    <source>
        <dbReference type="ARBA" id="ARBA00022741"/>
    </source>
</evidence>
<evidence type="ECO:0000256" key="1">
    <source>
        <dbReference type="ARBA" id="ARBA00000085"/>
    </source>
</evidence>
<evidence type="ECO:0000256" key="19">
    <source>
        <dbReference type="ARBA" id="ARBA00023239"/>
    </source>
</evidence>
<feature type="domain" description="Guanylate cyclase" evidence="26">
    <location>
        <begin position="179"/>
        <end position="306"/>
    </location>
</feature>
<keyword evidence="12" id="KW-0418">Kinase</keyword>
<evidence type="ECO:0000256" key="3">
    <source>
        <dbReference type="ARBA" id="ARBA00004370"/>
    </source>
</evidence>
<evidence type="ECO:0000256" key="24">
    <source>
        <dbReference type="RuleBase" id="RU000405"/>
    </source>
</evidence>
<dbReference type="SMART" id="SM00044">
    <property type="entry name" value="CYCc"/>
    <property type="match status" value="1"/>
</dbReference>
<evidence type="ECO:0000256" key="14">
    <source>
        <dbReference type="ARBA" id="ARBA00022842"/>
    </source>
</evidence>
<dbReference type="SMART" id="SM00448">
    <property type="entry name" value="REC"/>
    <property type="match status" value="1"/>
</dbReference>
<feature type="modified residue" description="4-aspartylphosphate" evidence="23">
    <location>
        <position position="58"/>
    </location>
</feature>
<dbReference type="InterPro" id="IPR050401">
    <property type="entry name" value="Cyclic_nucleotide_synthase"/>
</dbReference>
<dbReference type="InterPro" id="IPR001789">
    <property type="entry name" value="Sig_transdc_resp-reg_receiver"/>
</dbReference>
<evidence type="ECO:0000256" key="10">
    <source>
        <dbReference type="ARBA" id="ARBA00022723"/>
    </source>
</evidence>
<evidence type="ECO:0000313" key="27">
    <source>
        <dbReference type="EMBL" id="KKD34672.1"/>
    </source>
</evidence>
<comment type="subcellular location">
    <subcellularLocation>
        <location evidence="3">Membrane</location>
    </subcellularLocation>
</comment>
<evidence type="ECO:0000259" key="26">
    <source>
        <dbReference type="PROSITE" id="PS50125"/>
    </source>
</evidence>
<dbReference type="Gene3D" id="3.30.70.1230">
    <property type="entry name" value="Nucleotide cyclase"/>
    <property type="match status" value="1"/>
</dbReference>
<keyword evidence="13" id="KW-0067">ATP-binding</keyword>
<dbReference type="PANTHER" id="PTHR11920">
    <property type="entry name" value="GUANYLYL CYCLASE"/>
    <property type="match status" value="1"/>
</dbReference>
<dbReference type="GO" id="GO:0004673">
    <property type="term" value="F:protein histidine kinase activity"/>
    <property type="evidence" value="ECO:0007669"/>
    <property type="project" value="UniProtKB-EC"/>
</dbReference>
<evidence type="ECO:0000256" key="16">
    <source>
        <dbReference type="ARBA" id="ARBA00022998"/>
    </source>
</evidence>
<dbReference type="SUPFAM" id="SSF55073">
    <property type="entry name" value="Nucleotide cyclase"/>
    <property type="match status" value="1"/>
</dbReference>
<evidence type="ECO:0000256" key="6">
    <source>
        <dbReference type="ARBA" id="ARBA00021420"/>
    </source>
</evidence>
<evidence type="ECO:0000256" key="4">
    <source>
        <dbReference type="ARBA" id="ARBA00012201"/>
    </source>
</evidence>
<dbReference type="Proteomes" id="UP000033607">
    <property type="component" value="Unassembled WGS sequence"/>
</dbReference>
<dbReference type="GO" id="GO:0005886">
    <property type="term" value="C:plasma membrane"/>
    <property type="evidence" value="ECO:0007669"/>
    <property type="project" value="UniProtKB-ARBA"/>
</dbReference>
<dbReference type="InterPro" id="IPR018297">
    <property type="entry name" value="A/G_cyclase_CS"/>
</dbReference>
<dbReference type="EC" id="2.7.13.3" evidence="5"/>
<evidence type="ECO:0000256" key="8">
    <source>
        <dbReference type="ARBA" id="ARBA00022679"/>
    </source>
</evidence>
<dbReference type="PROSITE" id="PS50125">
    <property type="entry name" value="GUANYLATE_CYCLASE_2"/>
    <property type="match status" value="1"/>
</dbReference>
<evidence type="ECO:0000256" key="2">
    <source>
        <dbReference type="ARBA" id="ARBA00001593"/>
    </source>
</evidence>
<evidence type="ECO:0000256" key="5">
    <source>
        <dbReference type="ARBA" id="ARBA00012438"/>
    </source>
</evidence>
<evidence type="ECO:0000256" key="7">
    <source>
        <dbReference type="ARBA" id="ARBA00022553"/>
    </source>
</evidence>
<dbReference type="FunFam" id="3.30.70.1230:FF:000033">
    <property type="entry name" value="Adenylate cyclase"/>
    <property type="match status" value="1"/>
</dbReference>
<dbReference type="RefSeq" id="WP_046282206.1">
    <property type="nucleotide sequence ID" value="NZ_LATL02000269.1"/>
</dbReference>
<evidence type="ECO:0000256" key="17">
    <source>
        <dbReference type="ARBA" id="ARBA00023012"/>
    </source>
</evidence>
<evidence type="ECO:0000259" key="25">
    <source>
        <dbReference type="PROSITE" id="PS50110"/>
    </source>
</evidence>
<evidence type="ECO:0000256" key="9">
    <source>
        <dbReference type="ARBA" id="ARBA00022692"/>
    </source>
</evidence>
<dbReference type="EMBL" id="LATL02000269">
    <property type="protein sequence ID" value="KKD34672.1"/>
    <property type="molecule type" value="Genomic_DNA"/>
</dbReference>